<sequence>MTSKRTSAGDKRARKVQQRRKRLAQQGVSREQHAALVLERSGDPSFVQRRTNADGGRTLSWSKDMVGGAELNDSLEEQRQAFRDKFGRDLGPNDPLFFDPAADTPQEISEENLLADVDSLIDKAREAGENPAYFQAWRDTGFLLTEHNMHLFSASDIDEWNAALERHWDEAAFGPFDDAS</sequence>
<gene>
    <name evidence="2" type="ORF">pFi_040</name>
</gene>
<feature type="region of interest" description="Disordered" evidence="1">
    <location>
        <begin position="1"/>
        <end position="61"/>
    </location>
</feature>
<dbReference type="PATRIC" id="fig|1051973.4.peg.4944"/>
<reference evidence="2" key="5">
    <citation type="journal article" date="2012" name="Mol. Plant Microbe Interact.">
        <title>pFiD188, the linear virulence plasmid of Rhodococcus fascians D188.</title>
        <authorList>
            <person name="Francis I."/>
            <person name="De Keyser A."/>
            <person name="De Backer P."/>
            <person name="Simon-Mateo C."/>
            <person name="Kalkus J."/>
            <person name="Pertry I."/>
            <person name="Ardiles-Diaz W."/>
            <person name="De Rycke R."/>
            <person name="Vandeputte O.M."/>
            <person name="El Jaziri M."/>
            <person name="Holsters M."/>
            <person name="Vereecke D."/>
        </authorList>
    </citation>
    <scope>NUCLEOTIDE SEQUENCE</scope>
    <source>
        <strain evidence="2">D188</strain>
        <plasmid evidence="2">pFiD188</plasmid>
    </source>
</reference>
<reference evidence="2" key="1">
    <citation type="journal article" date="2009" name="Proc. Natl. Acad. Sci. U.S.A.">
        <title>Identification of Rhodococcus fascians cytokinins and their modus operandi to reshape the plant.</title>
        <authorList>
            <person name="Pertry I."/>
            <person name="Vaclavikova K."/>
            <person name="Depuydt S."/>
            <person name="Galuszka P."/>
            <person name="Spichal L."/>
            <person name="Temmerman W."/>
            <person name="Stes E."/>
            <person name="Schmulling T."/>
            <person name="Kakimoto T."/>
            <person name="Van Montagu M.C."/>
            <person name="Strnad M."/>
            <person name="Holsters M."/>
            <person name="Tarkowski P."/>
            <person name="Vereecke D."/>
        </authorList>
    </citation>
    <scope>NUCLEOTIDE SEQUENCE</scope>
    <source>
        <strain evidence="2">D188</strain>
        <plasmid evidence="2">pFiD188</plasmid>
    </source>
</reference>
<accession>G8JYQ5</accession>
<geneLocation type="plasmid" evidence="2">
    <name>pFiD188</name>
</geneLocation>
<dbReference type="EMBL" id="JN093097">
    <property type="protein sequence ID" value="AET25176.1"/>
    <property type="molecule type" value="Genomic_DNA"/>
</dbReference>
<protein>
    <submittedName>
        <fullName evidence="2">Uncharacterized protein</fullName>
    </submittedName>
</protein>
<proteinExistence type="predicted"/>
<dbReference type="KEGG" id="rfa:A3L23_04901"/>
<reference evidence="2" key="2">
    <citation type="journal article" date="2010" name="Mol. Plant Microbe Interact.">
        <title>Rhodococcus fascians impacts plant development through the dynamic fas-mediated production of a cytokinin mix.</title>
        <authorList>
            <person name="Pertry I."/>
            <person name="Vaclavikova K."/>
            <person name="Gemrotova M."/>
            <person name="Spichal L."/>
            <person name="Galuszka P."/>
            <person name="Depuydt S."/>
            <person name="Temmerman W."/>
            <person name="Stes E."/>
            <person name="De Keyser A."/>
            <person name="Riefler M."/>
            <person name="Biondi S."/>
            <person name="Novak O."/>
            <person name="Schmulling T."/>
            <person name="Strnad M."/>
            <person name="Tarkowski P."/>
            <person name="Holsters M."/>
            <person name="Vereecke D."/>
        </authorList>
    </citation>
    <scope>NUCLEOTIDE SEQUENCE</scope>
    <source>
        <strain evidence="2">D188</strain>
        <plasmid evidence="2">pFiD188</plasmid>
    </source>
</reference>
<reference evidence="2" key="4">
    <citation type="submission" date="2011-06" db="EMBL/GenBank/DDBJ databases">
        <authorList>
            <person name="Vereecke D.M."/>
        </authorList>
    </citation>
    <scope>NUCLEOTIDE SEQUENCE</scope>
    <source>
        <strain evidence="2">D188</strain>
        <plasmid evidence="2">pFiD188</plasmid>
    </source>
</reference>
<name>G8JYQ5_RHOFA</name>
<organism evidence="2">
    <name type="scientific">Rhodococcoides fascians D188</name>
    <dbReference type="NCBI Taxonomy" id="1051973"/>
    <lineage>
        <taxon>Bacteria</taxon>
        <taxon>Bacillati</taxon>
        <taxon>Actinomycetota</taxon>
        <taxon>Actinomycetes</taxon>
        <taxon>Mycobacteriales</taxon>
        <taxon>Nocardiaceae</taxon>
        <taxon>Rhodococcoides</taxon>
    </lineage>
</organism>
<keyword evidence="2" id="KW-0614">Plasmid</keyword>
<evidence type="ECO:0000256" key="1">
    <source>
        <dbReference type="SAM" id="MobiDB-lite"/>
    </source>
</evidence>
<feature type="compositionally biased region" description="Basic residues" evidence="1">
    <location>
        <begin position="12"/>
        <end position="23"/>
    </location>
</feature>
<dbReference type="AlphaFoldDB" id="G8JYQ5"/>
<dbReference type="RefSeq" id="WP_015586094.1">
    <property type="nucleotide sequence ID" value="NC_021080.1"/>
</dbReference>
<evidence type="ECO:0000313" key="2">
    <source>
        <dbReference type="EMBL" id="AET25176.1"/>
    </source>
</evidence>
<reference evidence="2" key="3">
    <citation type="journal article" date="2011" name="Annu. Rev. Phytopathol.">
        <title>A successful bacterial coup d'etat: how Rhodococcus fascians redirects plant development.</title>
        <authorList>
            <person name="Stes E."/>
            <person name="Vandeputte O.M."/>
            <person name="El Jaziri M."/>
            <person name="Holsters M."/>
            <person name="Vereecke D."/>
        </authorList>
    </citation>
    <scope>NUCLEOTIDE SEQUENCE</scope>
    <source>
        <strain evidence="2">D188</strain>
        <plasmid evidence="2">pFiD188</plasmid>
    </source>
</reference>